<organism evidence="1 2">
    <name type="scientific">Colocasia esculenta</name>
    <name type="common">Wild taro</name>
    <name type="synonym">Arum esculentum</name>
    <dbReference type="NCBI Taxonomy" id="4460"/>
    <lineage>
        <taxon>Eukaryota</taxon>
        <taxon>Viridiplantae</taxon>
        <taxon>Streptophyta</taxon>
        <taxon>Embryophyta</taxon>
        <taxon>Tracheophyta</taxon>
        <taxon>Spermatophyta</taxon>
        <taxon>Magnoliopsida</taxon>
        <taxon>Liliopsida</taxon>
        <taxon>Araceae</taxon>
        <taxon>Aroideae</taxon>
        <taxon>Colocasieae</taxon>
        <taxon>Colocasia</taxon>
    </lineage>
</organism>
<keyword evidence="2" id="KW-1185">Reference proteome</keyword>
<dbReference type="EMBL" id="NMUH01006332">
    <property type="protein sequence ID" value="MQM15027.1"/>
    <property type="molecule type" value="Genomic_DNA"/>
</dbReference>
<dbReference type="AlphaFoldDB" id="A0A843X1V1"/>
<evidence type="ECO:0000313" key="2">
    <source>
        <dbReference type="Proteomes" id="UP000652761"/>
    </source>
</evidence>
<comment type="caution">
    <text evidence="1">The sequence shown here is derived from an EMBL/GenBank/DDBJ whole genome shotgun (WGS) entry which is preliminary data.</text>
</comment>
<gene>
    <name evidence="1" type="ORF">Taro_047961</name>
</gene>
<protein>
    <submittedName>
        <fullName evidence="1">Uncharacterized protein</fullName>
    </submittedName>
</protein>
<accession>A0A843X1V1</accession>
<evidence type="ECO:0000313" key="1">
    <source>
        <dbReference type="EMBL" id="MQM15027.1"/>
    </source>
</evidence>
<dbReference type="Proteomes" id="UP000652761">
    <property type="component" value="Unassembled WGS sequence"/>
</dbReference>
<proteinExistence type="predicted"/>
<sequence>MTIRLQLRMDGDSTMIWAENNFNLSTGALRNTKPELCPGLPVCICRQLALQFCIKSMFKDINVIIKNMIYGKPNILELGFVTPGPLGPLTPSSGSRQGDCRDVVPTASVSGSIWDCDMGRHGLCRLPIASPQTQSDRRDKRPLCQYGSGGVGRHTHCRLLVPVATGWYVAFTRSGLKARAPEPFPLSRASPFPLSLSRPLGVPAFLGCLPRIEAAVLRRLSLRSCRGRGWECENSMLV</sequence>
<reference evidence="1" key="1">
    <citation type="submission" date="2017-07" db="EMBL/GenBank/DDBJ databases">
        <title>Taro Niue Genome Assembly and Annotation.</title>
        <authorList>
            <person name="Atibalentja N."/>
            <person name="Keating K."/>
            <person name="Fields C.J."/>
        </authorList>
    </citation>
    <scope>NUCLEOTIDE SEQUENCE</scope>
    <source>
        <strain evidence="1">Niue_2</strain>
        <tissue evidence="1">Leaf</tissue>
    </source>
</reference>
<name>A0A843X1V1_COLES</name>